<evidence type="ECO:0000256" key="7">
    <source>
        <dbReference type="ARBA" id="ARBA00032824"/>
    </source>
</evidence>
<comment type="catalytic activity">
    <reaction evidence="9">
        <text>a hydroperoxide + [thioredoxin]-dithiol = an alcohol + [thioredoxin]-disulfide + H2O</text>
        <dbReference type="Rhea" id="RHEA:62620"/>
        <dbReference type="Rhea" id="RHEA-COMP:10698"/>
        <dbReference type="Rhea" id="RHEA-COMP:10700"/>
        <dbReference type="ChEBI" id="CHEBI:15377"/>
        <dbReference type="ChEBI" id="CHEBI:29950"/>
        <dbReference type="ChEBI" id="CHEBI:30879"/>
        <dbReference type="ChEBI" id="CHEBI:35924"/>
        <dbReference type="ChEBI" id="CHEBI:50058"/>
        <dbReference type="EC" id="1.11.1.24"/>
    </reaction>
</comment>
<evidence type="ECO:0000256" key="5">
    <source>
        <dbReference type="ARBA" id="ARBA00023157"/>
    </source>
</evidence>
<dbReference type="Proteomes" id="UP001497453">
    <property type="component" value="Chromosome 6"/>
</dbReference>
<comment type="similarity">
    <text evidence="8">Belongs to the peroxiredoxin family. BCP/PrxQ subfamily.</text>
</comment>
<accession>A0ABP1DT13</accession>
<evidence type="ECO:0000259" key="11">
    <source>
        <dbReference type="PROSITE" id="PS51352"/>
    </source>
</evidence>
<dbReference type="PROSITE" id="PS51352">
    <property type="entry name" value="THIOREDOXIN_2"/>
    <property type="match status" value="1"/>
</dbReference>
<dbReference type="Gene3D" id="3.40.30.10">
    <property type="entry name" value="Glutaredoxin"/>
    <property type="match status" value="1"/>
</dbReference>
<feature type="region of interest" description="Disordered" evidence="10">
    <location>
        <begin position="1"/>
        <end position="106"/>
    </location>
</feature>
<dbReference type="Pfam" id="PF00578">
    <property type="entry name" value="AhpC-TSA"/>
    <property type="match status" value="1"/>
</dbReference>
<evidence type="ECO:0000256" key="8">
    <source>
        <dbReference type="ARBA" id="ARBA00038489"/>
    </source>
</evidence>
<feature type="compositionally biased region" description="Basic and acidic residues" evidence="10">
    <location>
        <begin position="47"/>
        <end position="57"/>
    </location>
</feature>
<evidence type="ECO:0000256" key="4">
    <source>
        <dbReference type="ARBA" id="ARBA00023002"/>
    </source>
</evidence>
<dbReference type="InterPro" id="IPR036249">
    <property type="entry name" value="Thioredoxin-like_sf"/>
</dbReference>
<keyword evidence="6" id="KW-0676">Redox-active center</keyword>
<dbReference type="PANTHER" id="PTHR42801">
    <property type="entry name" value="THIOREDOXIN-DEPENDENT PEROXIDE REDUCTASE"/>
    <property type="match status" value="1"/>
</dbReference>
<feature type="domain" description="Thioredoxin" evidence="11">
    <location>
        <begin position="92"/>
        <end position="238"/>
    </location>
</feature>
<keyword evidence="5" id="KW-1015">Disulfide bond</keyword>
<dbReference type="InterPro" id="IPR000866">
    <property type="entry name" value="AhpC/TSA"/>
</dbReference>
<keyword evidence="3" id="KW-0049">Antioxidant</keyword>
<keyword evidence="4" id="KW-0560">Oxidoreductase</keyword>
<feature type="compositionally biased region" description="Low complexity" evidence="10">
    <location>
        <begin position="21"/>
        <end position="37"/>
    </location>
</feature>
<keyword evidence="13" id="KW-1185">Reference proteome</keyword>
<gene>
    <name evidence="12" type="ORF">GFSPODELE1_LOCUS8063</name>
</gene>
<feature type="compositionally biased region" description="Low complexity" evidence="10">
    <location>
        <begin position="1"/>
        <end position="11"/>
    </location>
</feature>
<dbReference type="InterPro" id="IPR050924">
    <property type="entry name" value="Peroxiredoxin_BCP/PrxQ"/>
</dbReference>
<reference evidence="13" key="1">
    <citation type="submission" date="2024-04" db="EMBL/GenBank/DDBJ databases">
        <authorList>
            <person name="Shaw F."/>
            <person name="Minotto A."/>
        </authorList>
    </citation>
    <scope>NUCLEOTIDE SEQUENCE [LARGE SCALE GENOMIC DNA]</scope>
</reference>
<evidence type="ECO:0000313" key="13">
    <source>
        <dbReference type="Proteomes" id="UP001497453"/>
    </source>
</evidence>
<dbReference type="SUPFAM" id="SSF52833">
    <property type="entry name" value="Thioredoxin-like"/>
    <property type="match status" value="1"/>
</dbReference>
<evidence type="ECO:0000256" key="10">
    <source>
        <dbReference type="SAM" id="MobiDB-lite"/>
    </source>
</evidence>
<name>A0ABP1DT13_9APHY</name>
<evidence type="ECO:0000313" key="12">
    <source>
        <dbReference type="EMBL" id="CAL1710890.1"/>
    </source>
</evidence>
<organism evidence="12 13">
    <name type="scientific">Somion occarium</name>
    <dbReference type="NCBI Taxonomy" id="3059160"/>
    <lineage>
        <taxon>Eukaryota</taxon>
        <taxon>Fungi</taxon>
        <taxon>Dikarya</taxon>
        <taxon>Basidiomycota</taxon>
        <taxon>Agaricomycotina</taxon>
        <taxon>Agaricomycetes</taxon>
        <taxon>Polyporales</taxon>
        <taxon>Cerrenaceae</taxon>
        <taxon>Somion</taxon>
    </lineage>
</organism>
<evidence type="ECO:0000256" key="9">
    <source>
        <dbReference type="ARBA" id="ARBA00049091"/>
    </source>
</evidence>
<dbReference type="EC" id="1.11.1.24" evidence="1"/>
<proteinExistence type="inferred from homology"/>
<protein>
    <recommendedName>
        <fullName evidence="1">thioredoxin-dependent peroxiredoxin</fullName>
        <ecNumber evidence="1">1.11.1.24</ecNumber>
    </recommendedName>
    <alternativeName>
        <fullName evidence="7">Thioredoxin peroxidase</fullName>
    </alternativeName>
</protein>
<evidence type="ECO:0000256" key="6">
    <source>
        <dbReference type="ARBA" id="ARBA00023284"/>
    </source>
</evidence>
<sequence length="239" mass="25360">MPRKSATTAEAAEGETRRSSRLAAQPKNEDAAAAAKPAVKRQPSKKRTADTEEKVAKSDAPAAKKSRSAGKKAEKAEEEAESSDAAPEVAPIDLGDNLPSVTLKNEKGEDVDVSTLTAEKGLILFLVPKADTPGCTNQACGFRDIYPDFTSSGFEVYCLSADSPTAQSKWQSKKSLPYPLLSDPKRILISALGAGEGGKTKRSHFIFEKGGKLVDKRIPVKPADSPKLALDFVKSLGSS</sequence>
<dbReference type="CDD" id="cd03017">
    <property type="entry name" value="PRX_BCP"/>
    <property type="match status" value="1"/>
</dbReference>
<keyword evidence="2" id="KW-0575">Peroxidase</keyword>
<dbReference type="InterPro" id="IPR013766">
    <property type="entry name" value="Thioredoxin_domain"/>
</dbReference>
<dbReference type="PANTHER" id="PTHR42801:SF23">
    <property type="entry name" value="PEROXIREDOXIN DOT5"/>
    <property type="match status" value="1"/>
</dbReference>
<dbReference type="EMBL" id="OZ037949">
    <property type="protein sequence ID" value="CAL1710890.1"/>
    <property type="molecule type" value="Genomic_DNA"/>
</dbReference>
<evidence type="ECO:0000256" key="2">
    <source>
        <dbReference type="ARBA" id="ARBA00022559"/>
    </source>
</evidence>
<evidence type="ECO:0000256" key="3">
    <source>
        <dbReference type="ARBA" id="ARBA00022862"/>
    </source>
</evidence>
<evidence type="ECO:0000256" key="1">
    <source>
        <dbReference type="ARBA" id="ARBA00013017"/>
    </source>
</evidence>